<keyword evidence="8" id="KW-1185">Reference proteome</keyword>
<reference evidence="9" key="1">
    <citation type="submission" date="2025-08" db="UniProtKB">
        <authorList>
            <consortium name="RefSeq"/>
        </authorList>
    </citation>
    <scope>IDENTIFICATION</scope>
</reference>
<dbReference type="Proteomes" id="UP001652624">
    <property type="component" value="Chromosome 17"/>
</dbReference>
<evidence type="ECO:0000256" key="2">
    <source>
        <dbReference type="ARBA" id="ARBA00004141"/>
    </source>
</evidence>
<feature type="transmembrane region" description="Helical" evidence="7">
    <location>
        <begin position="126"/>
        <end position="150"/>
    </location>
</feature>
<keyword evidence="6" id="KW-0966">Cell projection</keyword>
<gene>
    <name evidence="9" type="primary">TMEM80</name>
</gene>
<dbReference type="PANTHER" id="PTHR13531:SF8">
    <property type="entry name" value="TRANSMEMBRANE PROTEIN 80"/>
    <property type="match status" value="1"/>
</dbReference>
<organism evidence="8 9">
    <name type="scientific">Erinaceus europaeus</name>
    <name type="common">Western European hedgehog</name>
    <dbReference type="NCBI Taxonomy" id="9365"/>
    <lineage>
        <taxon>Eukaryota</taxon>
        <taxon>Metazoa</taxon>
        <taxon>Chordata</taxon>
        <taxon>Craniata</taxon>
        <taxon>Vertebrata</taxon>
        <taxon>Euteleostomi</taxon>
        <taxon>Mammalia</taxon>
        <taxon>Eutheria</taxon>
        <taxon>Laurasiatheria</taxon>
        <taxon>Eulipotyphla</taxon>
        <taxon>Erinaceidae</taxon>
        <taxon>Erinaceinae</taxon>
        <taxon>Erinaceus</taxon>
    </lineage>
</organism>
<evidence type="ECO:0000256" key="5">
    <source>
        <dbReference type="ARBA" id="ARBA00023136"/>
    </source>
</evidence>
<sequence>MAEGGAGPAGTAVDRAGGAARWRRRGGEVLLCLSGAYCALYLGATLLMITYKSQAFSYPLAHLLWDLALLFLMGALEATRLYLGSKGNLTEAEAPLAASLALTAATALLAAYFLRWQTLVLWADWGLSAVLLGLHGLEAALQVMVIATFLS</sequence>
<feature type="transmembrane region" description="Helical" evidence="7">
    <location>
        <begin position="63"/>
        <end position="83"/>
    </location>
</feature>
<proteinExistence type="predicted"/>
<evidence type="ECO:0000313" key="9">
    <source>
        <dbReference type="RefSeq" id="XP_060031889.1"/>
    </source>
</evidence>
<name>A0ABM3W5M0_ERIEU</name>
<protein>
    <submittedName>
        <fullName evidence="9">Transmembrane protein 80</fullName>
    </submittedName>
</protein>
<dbReference type="RefSeq" id="XP_060031889.1">
    <property type="nucleotide sequence ID" value="XM_060175906.1"/>
</dbReference>
<feature type="transmembrane region" description="Helical" evidence="7">
    <location>
        <begin position="29"/>
        <end position="51"/>
    </location>
</feature>
<evidence type="ECO:0000256" key="7">
    <source>
        <dbReference type="SAM" id="Phobius"/>
    </source>
</evidence>
<evidence type="ECO:0000313" key="8">
    <source>
        <dbReference type="Proteomes" id="UP001652624"/>
    </source>
</evidence>
<evidence type="ECO:0000256" key="6">
    <source>
        <dbReference type="ARBA" id="ARBA00023273"/>
    </source>
</evidence>
<evidence type="ECO:0000256" key="3">
    <source>
        <dbReference type="ARBA" id="ARBA00022692"/>
    </source>
</evidence>
<keyword evidence="5 7" id="KW-0472">Membrane</keyword>
<keyword evidence="3 7" id="KW-0812">Transmembrane</keyword>
<comment type="subcellular location">
    <subcellularLocation>
        <location evidence="1">Cell projection</location>
        <location evidence="1">Cilium</location>
    </subcellularLocation>
    <subcellularLocation>
        <location evidence="2">Membrane</location>
        <topology evidence="2">Multi-pass membrane protein</topology>
    </subcellularLocation>
</comment>
<dbReference type="PANTHER" id="PTHR13531">
    <property type="entry name" value="GEO07735P1-RELATED-RELATED"/>
    <property type="match status" value="1"/>
</dbReference>
<dbReference type="Pfam" id="PF09799">
    <property type="entry name" value="Transmemb_17"/>
    <property type="match status" value="1"/>
</dbReference>
<dbReference type="InterPro" id="IPR019184">
    <property type="entry name" value="Uncharacterised_TM-17"/>
</dbReference>
<keyword evidence="4 7" id="KW-1133">Transmembrane helix</keyword>
<evidence type="ECO:0000256" key="4">
    <source>
        <dbReference type="ARBA" id="ARBA00022989"/>
    </source>
</evidence>
<accession>A0ABM3W5M0</accession>
<feature type="transmembrane region" description="Helical" evidence="7">
    <location>
        <begin position="95"/>
        <end position="114"/>
    </location>
</feature>
<evidence type="ECO:0000256" key="1">
    <source>
        <dbReference type="ARBA" id="ARBA00004138"/>
    </source>
</evidence>
<dbReference type="GeneID" id="103125749"/>